<dbReference type="InterPro" id="IPR000649">
    <property type="entry name" value="IF-2B-related"/>
</dbReference>
<comment type="caution">
    <text evidence="4">Lacks conserved residue(s) required for the propagation of feature annotation.</text>
</comment>
<evidence type="ECO:0000256" key="2">
    <source>
        <dbReference type="ARBA" id="ARBA00023235"/>
    </source>
</evidence>
<dbReference type="GO" id="GO:0019323">
    <property type="term" value="P:pentose catabolic process"/>
    <property type="evidence" value="ECO:0007669"/>
    <property type="project" value="UniProtKB-UniRule"/>
</dbReference>
<dbReference type="GO" id="GO:0019509">
    <property type="term" value="P:L-methionine salvage from methylthioadenosine"/>
    <property type="evidence" value="ECO:0007669"/>
    <property type="project" value="TreeGrafter"/>
</dbReference>
<dbReference type="Gene3D" id="1.20.120.420">
    <property type="entry name" value="translation initiation factor eif-2b, domain 1"/>
    <property type="match status" value="1"/>
</dbReference>
<dbReference type="SUPFAM" id="SSF100950">
    <property type="entry name" value="NagB/RpiA/CoA transferase-like"/>
    <property type="match status" value="1"/>
</dbReference>
<dbReference type="EMBL" id="AP018732">
    <property type="protein sequence ID" value="BBE42874.1"/>
    <property type="molecule type" value="Genomic_DNA"/>
</dbReference>
<dbReference type="GO" id="GO:0046523">
    <property type="term" value="F:S-methyl-5-thioribose-1-phosphate isomerase activity"/>
    <property type="evidence" value="ECO:0007669"/>
    <property type="project" value="TreeGrafter"/>
</dbReference>
<evidence type="ECO:0000256" key="3">
    <source>
        <dbReference type="ARBA" id="ARBA00023277"/>
    </source>
</evidence>
<gene>
    <name evidence="5" type="ORF">NAS2_1494</name>
</gene>
<keyword evidence="3 4" id="KW-0119">Carbohydrate metabolism</keyword>
<dbReference type="FunFam" id="3.40.50.10470:FF:000019">
    <property type="entry name" value="Ribose 1,5-bisphosphate isomerase"/>
    <property type="match status" value="1"/>
</dbReference>
<dbReference type="InterPro" id="IPR011559">
    <property type="entry name" value="Initiation_fac_2B_a/b/d"/>
</dbReference>
<sequence length="317" mass="34647">MQVPNDLPKEVLEIREDIRTMRIRGAGRIARAVAMALSKAAAAFVGNDVDEFVKYMEETAAFLRGARPTAVSLPNAISFVMRRLREKGIATVDEGKRTVEEAAKEFVEYSERAVDEIGELGARRFRSGDVVMTHCHSSAAAAVLAAARRAGKVDRVYVKETRPRLQGLIAARVLADAGLDVILIPDSAVRYFMKDVDRVIVGADAVAANGAVVNKVGTSVVALAAKEARVNFYVAAETYKFSPKTLIGELVPIEFRDPAEVVGREWLQEHPNVEVLNPVFDVTPAEYIDAIITERGVISPYAAPLILLEEYGVHAWD</sequence>
<dbReference type="PANTHER" id="PTHR43475:SF2">
    <property type="entry name" value="RIBOSE 1,5-BISPHOSPHATE ISOMERASE"/>
    <property type="match status" value="1"/>
</dbReference>
<feature type="binding site" evidence="4">
    <location>
        <position position="67"/>
    </location>
    <ligand>
        <name>substrate</name>
    </ligand>
</feature>
<comment type="function">
    <text evidence="4">Catalyzes the isomerization of ribose 1,5-bisphosphate (R15P) to ribulose 1,5-bisphosphate (RuBP), the CO(2) acceptor and substrate for RubisCO. Functions in an archaeal AMP degradation pathway, together with AMP phosphorylase and RubisCO.</text>
</comment>
<accession>A0A4P2VE91</accession>
<name>A0A4P2VE91_9ARCH</name>
<evidence type="ECO:0000256" key="1">
    <source>
        <dbReference type="ARBA" id="ARBA00009229"/>
    </source>
</evidence>
<evidence type="ECO:0000256" key="4">
    <source>
        <dbReference type="HAMAP-Rule" id="MF_02230"/>
    </source>
</evidence>
<dbReference type="Proteomes" id="UP000509448">
    <property type="component" value="Chromosome"/>
</dbReference>
<dbReference type="HAMAP" id="MF_02230">
    <property type="entry name" value="R15P_isomerase"/>
    <property type="match status" value="1"/>
</dbReference>
<dbReference type="Pfam" id="PF01008">
    <property type="entry name" value="IF-2B"/>
    <property type="match status" value="1"/>
</dbReference>
<dbReference type="InterPro" id="IPR042529">
    <property type="entry name" value="IF_2B-like_C"/>
</dbReference>
<feature type="active site" description="Proton donor" evidence="4">
    <location>
        <position position="204"/>
    </location>
</feature>
<dbReference type="Gene3D" id="3.40.50.10470">
    <property type="entry name" value="Translation initiation factor eif-2b, domain 2"/>
    <property type="match status" value="1"/>
</dbReference>
<feature type="active site" description="Proton acceptor" evidence="4">
    <location>
        <position position="135"/>
    </location>
</feature>
<comment type="miscellaneous">
    <text evidence="4">Reaction proceeds via a cis-phosphoenolate intermediate.</text>
</comment>
<keyword evidence="6" id="KW-1185">Reference proteome</keyword>
<feature type="binding site" evidence="4">
    <location>
        <begin position="214"/>
        <end position="215"/>
    </location>
    <ligand>
        <name>substrate</name>
    </ligand>
</feature>
<feature type="binding site" evidence="4">
    <location>
        <position position="240"/>
    </location>
    <ligand>
        <name>substrate</name>
    </ligand>
</feature>
<dbReference type="AlphaFoldDB" id="A0A4P2VE91"/>
<dbReference type="InterPro" id="IPR005250">
    <property type="entry name" value="R15Pi"/>
</dbReference>
<reference evidence="5 6" key="1">
    <citation type="journal article" date="2019" name="ISME J.">
        <title>Isolation and characterization of a thermophilic sulfur- and iron-reducing thaumarchaeote from a terrestrial acidic hot spring.</title>
        <authorList>
            <person name="Kato S."/>
            <person name="Itoh T."/>
            <person name="Yuki M."/>
            <person name="Nagamori M."/>
            <person name="Ohnishi M."/>
            <person name="Uematsu K."/>
            <person name="Suzuki K."/>
            <person name="Takashina T."/>
            <person name="Ohkuma M."/>
        </authorList>
    </citation>
    <scope>NUCLEOTIDE SEQUENCE [LARGE SCALE GENOMIC DNA]</scope>
    <source>
        <strain evidence="5 6">NAS-02</strain>
    </source>
</reference>
<dbReference type="InterPro" id="IPR027363">
    <property type="entry name" value="M1Pi_N"/>
</dbReference>
<dbReference type="GO" id="GO:0043917">
    <property type="term" value="F:ribose 1,5-bisphosphate isomerase activity"/>
    <property type="evidence" value="ECO:0007669"/>
    <property type="project" value="UniProtKB-UniRule"/>
</dbReference>
<dbReference type="PANTHER" id="PTHR43475">
    <property type="entry name" value="METHYLTHIORIBOSE-1-PHOSPHATE ISOMERASE"/>
    <property type="match status" value="1"/>
</dbReference>
<proteinExistence type="inferred from homology"/>
<evidence type="ECO:0000313" key="5">
    <source>
        <dbReference type="EMBL" id="BBE42874.1"/>
    </source>
</evidence>
<keyword evidence="2 4" id="KW-0413">Isomerase</keyword>
<dbReference type="NCBIfam" id="TIGR00511">
    <property type="entry name" value="ribulose_e2b2"/>
    <property type="match status" value="1"/>
</dbReference>
<comment type="catalytic activity">
    <reaction evidence="4">
        <text>alpha-D-ribose 1,5-bisphosphate = D-ribulose 1,5-bisphosphate</text>
        <dbReference type="Rhea" id="RHEA:32243"/>
        <dbReference type="ChEBI" id="CHEBI:57870"/>
        <dbReference type="ChEBI" id="CHEBI:68688"/>
        <dbReference type="EC" id="5.3.1.29"/>
    </reaction>
</comment>
<dbReference type="InterPro" id="IPR037171">
    <property type="entry name" value="NagB/RpiA_transferase-like"/>
</dbReference>
<evidence type="ECO:0000313" key="6">
    <source>
        <dbReference type="Proteomes" id="UP000509448"/>
    </source>
</evidence>
<dbReference type="EC" id="5.3.1.29" evidence="4"/>
<feature type="binding site" evidence="4">
    <location>
        <begin position="24"/>
        <end position="27"/>
    </location>
    <ligand>
        <name>substrate</name>
    </ligand>
</feature>
<dbReference type="KEGG" id="ccai:NAS2_1494"/>
<organism evidence="5 6">
    <name type="scientific">Conexivisphaera calida</name>
    <dbReference type="NCBI Taxonomy" id="1874277"/>
    <lineage>
        <taxon>Archaea</taxon>
        <taxon>Nitrososphaerota</taxon>
        <taxon>Conexivisphaeria</taxon>
        <taxon>Conexivisphaerales</taxon>
        <taxon>Conexivisphaeraceae</taxon>
        <taxon>Conexivisphaera</taxon>
    </lineage>
</organism>
<dbReference type="NCBIfam" id="TIGR00524">
    <property type="entry name" value="eIF-2B_rel"/>
    <property type="match status" value="1"/>
</dbReference>
<protein>
    <recommendedName>
        <fullName evidence="4">Ribose 1,5-bisphosphate isomerase</fullName>
        <shortName evidence="4">R15P isomerase</shortName>
        <shortName evidence="4">R15Pi</shortName>
        <ecNumber evidence="4">5.3.1.29</ecNumber>
    </recommendedName>
    <alternativeName>
        <fullName evidence="4">Ribulose 1,5-bisphosphate synthase</fullName>
        <shortName evidence="4">RuBP synthase</shortName>
    </alternativeName>
</protein>
<comment type="similarity">
    <text evidence="1 4">Belongs to the eIF-2B alpha/beta/delta subunits family. R15P isomerase subfamily.</text>
</comment>